<dbReference type="NCBIfam" id="NF005095">
    <property type="entry name" value="PRK06523.1"/>
    <property type="match status" value="1"/>
</dbReference>
<dbReference type="Proteomes" id="UP000182409">
    <property type="component" value="Unassembled WGS sequence"/>
</dbReference>
<protein>
    <submittedName>
        <fullName evidence="4">NAD(P)-dependent dehydrogenase, short-chain alcohol dehydrogenase family</fullName>
    </submittedName>
</protein>
<comment type="similarity">
    <text evidence="1 3">Belongs to the short-chain dehydrogenases/reductases (SDR) family.</text>
</comment>
<dbReference type="Pfam" id="PF00106">
    <property type="entry name" value="adh_short"/>
    <property type="match status" value="1"/>
</dbReference>
<dbReference type="PRINTS" id="PR00081">
    <property type="entry name" value="GDHRDH"/>
</dbReference>
<dbReference type="InterPro" id="IPR002347">
    <property type="entry name" value="SDR_fam"/>
</dbReference>
<evidence type="ECO:0000313" key="5">
    <source>
        <dbReference type="Proteomes" id="UP000182409"/>
    </source>
</evidence>
<dbReference type="PRINTS" id="PR00080">
    <property type="entry name" value="SDRFAMILY"/>
</dbReference>
<keyword evidence="2" id="KW-0560">Oxidoreductase</keyword>
<evidence type="ECO:0000256" key="3">
    <source>
        <dbReference type="RuleBase" id="RU000363"/>
    </source>
</evidence>
<dbReference type="SUPFAM" id="SSF51735">
    <property type="entry name" value="NAD(P)-binding Rossmann-fold domains"/>
    <property type="match status" value="1"/>
</dbReference>
<evidence type="ECO:0000256" key="2">
    <source>
        <dbReference type="ARBA" id="ARBA00023002"/>
    </source>
</evidence>
<name>A0A1H4RLG4_9BACT</name>
<dbReference type="Gene3D" id="3.40.50.720">
    <property type="entry name" value="NAD(P)-binding Rossmann-like Domain"/>
    <property type="match status" value="1"/>
</dbReference>
<dbReference type="EMBL" id="FNSD01000001">
    <property type="protein sequence ID" value="SEC32658.1"/>
    <property type="molecule type" value="Genomic_DNA"/>
</dbReference>
<dbReference type="AlphaFoldDB" id="A0A1H4RLG4"/>
<proteinExistence type="inferred from homology"/>
<sequence>MSDSLLQGLTLEGKTALITGGTKGIGKAIADRLAYAGATVVITARTSPEGDQKHHLIVADMATTAGTAAVVKEVTEKFGGVDILVDNVGGLTAPGGGFSTLTDEHWEDELRLNLLTTVRLDRALLPGMIEKKSGVIIHISSVAGKLPLWEINMAYAVSKAALNSYSKALANEVASKGVRVLTVSPGGVATAPMIQFMEHLAASSGATPNEMYKTLSDRFGGVPMGRMAEPEEVASLVGFLVSPAAAYLTSANYMIDGGAISGV</sequence>
<dbReference type="GO" id="GO:0016616">
    <property type="term" value="F:oxidoreductase activity, acting on the CH-OH group of donors, NAD or NADP as acceptor"/>
    <property type="evidence" value="ECO:0007669"/>
    <property type="project" value="TreeGrafter"/>
</dbReference>
<dbReference type="InterPro" id="IPR036291">
    <property type="entry name" value="NAD(P)-bd_dom_sf"/>
</dbReference>
<gene>
    <name evidence="4" type="ORF">SAMN05443244_3188</name>
</gene>
<evidence type="ECO:0000256" key="1">
    <source>
        <dbReference type="ARBA" id="ARBA00006484"/>
    </source>
</evidence>
<reference evidence="4 5" key="1">
    <citation type="submission" date="2016-10" db="EMBL/GenBank/DDBJ databases">
        <authorList>
            <person name="de Groot N.N."/>
        </authorList>
    </citation>
    <scope>NUCLEOTIDE SEQUENCE [LARGE SCALE GENOMIC DNA]</scope>
    <source>
        <strain evidence="4 5">AB35.6</strain>
    </source>
</reference>
<dbReference type="PANTHER" id="PTHR42760:SF133">
    <property type="entry name" value="3-OXOACYL-[ACYL-CARRIER-PROTEIN] REDUCTASE"/>
    <property type="match status" value="1"/>
</dbReference>
<organism evidence="4 5">
    <name type="scientific">Terriglobus roseus</name>
    <dbReference type="NCBI Taxonomy" id="392734"/>
    <lineage>
        <taxon>Bacteria</taxon>
        <taxon>Pseudomonadati</taxon>
        <taxon>Acidobacteriota</taxon>
        <taxon>Terriglobia</taxon>
        <taxon>Terriglobales</taxon>
        <taxon>Acidobacteriaceae</taxon>
        <taxon>Terriglobus</taxon>
    </lineage>
</organism>
<dbReference type="InterPro" id="IPR020904">
    <property type="entry name" value="Sc_DH/Rdtase_CS"/>
</dbReference>
<accession>A0A1H4RLG4</accession>
<dbReference type="OrthoDB" id="9803333at2"/>
<evidence type="ECO:0000313" key="4">
    <source>
        <dbReference type="EMBL" id="SEC32658.1"/>
    </source>
</evidence>
<dbReference type="PANTHER" id="PTHR42760">
    <property type="entry name" value="SHORT-CHAIN DEHYDROGENASES/REDUCTASES FAMILY MEMBER"/>
    <property type="match status" value="1"/>
</dbReference>
<dbReference type="FunFam" id="3.40.50.720:FF:000084">
    <property type="entry name" value="Short-chain dehydrogenase reductase"/>
    <property type="match status" value="1"/>
</dbReference>
<dbReference type="PROSITE" id="PS00061">
    <property type="entry name" value="ADH_SHORT"/>
    <property type="match status" value="1"/>
</dbReference>
<dbReference type="RefSeq" id="WP_074654969.1">
    <property type="nucleotide sequence ID" value="NZ_FNSD01000001.1"/>
</dbReference>